<dbReference type="CDD" id="cd00130">
    <property type="entry name" value="PAS"/>
    <property type="match status" value="1"/>
</dbReference>
<evidence type="ECO:0000256" key="4">
    <source>
        <dbReference type="ARBA" id="ARBA00022679"/>
    </source>
</evidence>
<dbReference type="Pfam" id="PF01739">
    <property type="entry name" value="CheR"/>
    <property type="match status" value="1"/>
</dbReference>
<accession>A0ABU8NEU4</accession>
<dbReference type="SUPFAM" id="SSF55785">
    <property type="entry name" value="PYP-like sensor domain (PAS domain)"/>
    <property type="match status" value="2"/>
</dbReference>
<comment type="catalytic activity">
    <reaction evidence="1">
        <text>L-glutamyl-[protein] + S-adenosyl-L-methionine = [protein]-L-glutamate 5-O-methyl ester + S-adenosyl-L-homocysteine</text>
        <dbReference type="Rhea" id="RHEA:24452"/>
        <dbReference type="Rhea" id="RHEA-COMP:10208"/>
        <dbReference type="Rhea" id="RHEA-COMP:10311"/>
        <dbReference type="ChEBI" id="CHEBI:29973"/>
        <dbReference type="ChEBI" id="CHEBI:57856"/>
        <dbReference type="ChEBI" id="CHEBI:59789"/>
        <dbReference type="ChEBI" id="CHEBI:82795"/>
        <dbReference type="EC" id="2.1.1.80"/>
    </reaction>
</comment>
<dbReference type="SUPFAM" id="SSF47757">
    <property type="entry name" value="Chemotaxis receptor methyltransferase CheR, N-terminal domain"/>
    <property type="match status" value="1"/>
</dbReference>
<dbReference type="Pfam" id="PF08448">
    <property type="entry name" value="PAS_4"/>
    <property type="match status" value="1"/>
</dbReference>
<dbReference type="InterPro" id="IPR000780">
    <property type="entry name" value="CheR_MeTrfase"/>
</dbReference>
<dbReference type="SMART" id="SM00091">
    <property type="entry name" value="PAS"/>
    <property type="match status" value="2"/>
</dbReference>
<dbReference type="EC" id="2.1.1.80" evidence="2"/>
<evidence type="ECO:0000256" key="5">
    <source>
        <dbReference type="ARBA" id="ARBA00022691"/>
    </source>
</evidence>
<evidence type="ECO:0000313" key="10">
    <source>
        <dbReference type="Proteomes" id="UP001370100"/>
    </source>
</evidence>
<feature type="domain" description="PAS" evidence="7">
    <location>
        <begin position="518"/>
        <end position="566"/>
    </location>
</feature>
<dbReference type="Proteomes" id="UP001370100">
    <property type="component" value="Unassembled WGS sequence"/>
</dbReference>
<dbReference type="Gene3D" id="3.30.450.20">
    <property type="entry name" value="PAS domain"/>
    <property type="match status" value="2"/>
</dbReference>
<dbReference type="NCBIfam" id="TIGR00229">
    <property type="entry name" value="sensory_box"/>
    <property type="match status" value="1"/>
</dbReference>
<dbReference type="InterPro" id="IPR050903">
    <property type="entry name" value="Bact_Chemotaxis_MeTrfase"/>
</dbReference>
<dbReference type="InterPro" id="IPR013656">
    <property type="entry name" value="PAS_4"/>
</dbReference>
<evidence type="ECO:0000259" key="8">
    <source>
        <dbReference type="PROSITE" id="PS50123"/>
    </source>
</evidence>
<feature type="coiled-coil region" evidence="6">
    <location>
        <begin position="438"/>
        <end position="514"/>
    </location>
</feature>
<evidence type="ECO:0000256" key="3">
    <source>
        <dbReference type="ARBA" id="ARBA00022603"/>
    </source>
</evidence>
<dbReference type="Gene3D" id="6.10.250.3150">
    <property type="match status" value="1"/>
</dbReference>
<dbReference type="Gene3D" id="3.40.50.150">
    <property type="entry name" value="Vaccinia Virus protein VP39"/>
    <property type="match status" value="1"/>
</dbReference>
<dbReference type="InterPro" id="IPR000014">
    <property type="entry name" value="PAS"/>
</dbReference>
<evidence type="ECO:0000313" key="9">
    <source>
        <dbReference type="EMBL" id="MEJ2890161.1"/>
    </source>
</evidence>
<dbReference type="EMBL" id="JBBEGL010000010">
    <property type="protein sequence ID" value="MEJ2890161.1"/>
    <property type="molecule type" value="Genomic_DNA"/>
</dbReference>
<evidence type="ECO:0000256" key="2">
    <source>
        <dbReference type="ARBA" id="ARBA00012534"/>
    </source>
</evidence>
<dbReference type="Pfam" id="PF03705">
    <property type="entry name" value="CheR_N"/>
    <property type="match status" value="1"/>
</dbReference>
<dbReference type="Gene3D" id="1.10.155.10">
    <property type="entry name" value="Chemotaxis receptor methyltransferase CheR, N-terminal domain"/>
    <property type="match status" value="1"/>
</dbReference>
<dbReference type="InterPro" id="IPR036804">
    <property type="entry name" value="CheR_N_sf"/>
</dbReference>
<dbReference type="SUPFAM" id="SSF90257">
    <property type="entry name" value="Myosin rod fragments"/>
    <property type="match status" value="1"/>
</dbReference>
<organism evidence="9 10">
    <name type="scientific">Actinomycetospora aeridis</name>
    <dbReference type="NCBI Taxonomy" id="3129231"/>
    <lineage>
        <taxon>Bacteria</taxon>
        <taxon>Bacillati</taxon>
        <taxon>Actinomycetota</taxon>
        <taxon>Actinomycetes</taxon>
        <taxon>Pseudonocardiales</taxon>
        <taxon>Pseudonocardiaceae</taxon>
        <taxon>Actinomycetospora</taxon>
    </lineage>
</organism>
<evidence type="ECO:0000256" key="1">
    <source>
        <dbReference type="ARBA" id="ARBA00001541"/>
    </source>
</evidence>
<dbReference type="InterPro" id="IPR022641">
    <property type="entry name" value="CheR_N"/>
</dbReference>
<protein>
    <recommendedName>
        <fullName evidence="2">protein-glutamate O-methyltransferase</fullName>
        <ecNumber evidence="2">2.1.1.80</ecNumber>
    </recommendedName>
</protein>
<keyword evidence="3 9" id="KW-0489">Methyltransferase</keyword>
<dbReference type="PROSITE" id="PS50112">
    <property type="entry name" value="PAS"/>
    <property type="match status" value="1"/>
</dbReference>
<gene>
    <name evidence="9" type="ORF">WCD41_27120</name>
</gene>
<dbReference type="SMART" id="SM00138">
    <property type="entry name" value="MeTrc"/>
    <property type="match status" value="1"/>
</dbReference>
<feature type="domain" description="CheR-type methyltransferase" evidence="8">
    <location>
        <begin position="28"/>
        <end position="271"/>
    </location>
</feature>
<dbReference type="InterPro" id="IPR029063">
    <property type="entry name" value="SAM-dependent_MTases_sf"/>
</dbReference>
<dbReference type="InterPro" id="IPR022642">
    <property type="entry name" value="CheR_C"/>
</dbReference>
<dbReference type="Pfam" id="PF13426">
    <property type="entry name" value="PAS_9"/>
    <property type="match status" value="1"/>
</dbReference>
<evidence type="ECO:0000256" key="6">
    <source>
        <dbReference type="SAM" id="Coils"/>
    </source>
</evidence>
<keyword evidence="4" id="KW-0808">Transferase</keyword>
<sequence length="649" mass="73674">MTSDEGVNEDVEPGTEVDGVDEAAAEHEAAFETLLEFLKESRGFDFTGYKRSSIWRRVTRRMQQLEIASFTDYLDVLQVDQDEFTHLFNTVLINVTGFLRDPEAWRELQEEIVPQLLTPKTRGESVRVWSAGCASGEEAYGLAMVFAEALGVEEFRQRVKVYATDVDEEALTTARQATYGDRELQALPDEWRDRYFERHGGRYTFRSDLRRSVIFGRNDLVQDAPIGRLDLLVCRNTLMYLNAETQAQVLRRFHFALNPTGVMFLGKAEMLLSHGRLFLPIDLKRRFFRKAEQVNQADRLAVMAGRGAHLENRRDVQLEDETLLFSPLATIVVTADDVVAKANQRAEAQLGVSAREIGRRFPDLEICHRITGLRSSYEDVRRHRTSMWQHEAEYSRSTTETLVFDIQIVPLETQGDEGVSIALFFTDVTRYRRMTVELQSAHRQVETAYEELQSTVEELETTNEELQSTVEELETTNEELQSTVEELETTNEELQSTNDELQSMNDEMRERSGQLDRANDFLESVLGSLRTAVIVVDTELIVQAWNGRADDLWGVRSEEAVGQHLLNLDIGLATDRVRPLVRDVLAGHQPREDPLRIDAINRRGRSVELAIAVSPLTGRENRPGGAIILMDHLDGTPTAGPPQEDPATS</sequence>
<dbReference type="InterPro" id="IPR035965">
    <property type="entry name" value="PAS-like_dom_sf"/>
</dbReference>
<dbReference type="SUPFAM" id="SSF53335">
    <property type="entry name" value="S-adenosyl-L-methionine-dependent methyltransferases"/>
    <property type="match status" value="1"/>
</dbReference>
<dbReference type="PROSITE" id="PS50123">
    <property type="entry name" value="CHER"/>
    <property type="match status" value="1"/>
</dbReference>
<dbReference type="PANTHER" id="PTHR24422:SF10">
    <property type="entry name" value="CHEMOTAXIS PROTEIN METHYLTRANSFERASE 2"/>
    <property type="match status" value="1"/>
</dbReference>
<dbReference type="GO" id="GO:0032259">
    <property type="term" value="P:methylation"/>
    <property type="evidence" value="ECO:0007669"/>
    <property type="project" value="UniProtKB-KW"/>
</dbReference>
<name>A0ABU8NEU4_9PSEU</name>
<comment type="caution">
    <text evidence="9">The sequence shown here is derived from an EMBL/GenBank/DDBJ whole genome shotgun (WGS) entry which is preliminary data.</text>
</comment>
<dbReference type="GO" id="GO:0008168">
    <property type="term" value="F:methyltransferase activity"/>
    <property type="evidence" value="ECO:0007669"/>
    <property type="project" value="UniProtKB-KW"/>
</dbReference>
<proteinExistence type="predicted"/>
<evidence type="ECO:0000259" key="7">
    <source>
        <dbReference type="PROSITE" id="PS50112"/>
    </source>
</evidence>
<keyword evidence="5" id="KW-0949">S-adenosyl-L-methionine</keyword>
<dbReference type="RefSeq" id="WP_337718360.1">
    <property type="nucleotide sequence ID" value="NZ_JBBEGL010000010.1"/>
</dbReference>
<dbReference type="CDD" id="cd02440">
    <property type="entry name" value="AdoMet_MTases"/>
    <property type="match status" value="1"/>
</dbReference>
<reference evidence="9 10" key="1">
    <citation type="submission" date="2024-03" db="EMBL/GenBank/DDBJ databases">
        <title>Actinomycetospora sp. OC33-EN06, a novel actinomycete isolated from wild orchid (Aerides multiflora).</title>
        <authorList>
            <person name="Suriyachadkun C."/>
        </authorList>
    </citation>
    <scope>NUCLEOTIDE SEQUENCE [LARGE SCALE GENOMIC DNA]</scope>
    <source>
        <strain evidence="9 10">OC33-EN06</strain>
    </source>
</reference>
<keyword evidence="10" id="KW-1185">Reference proteome</keyword>
<dbReference type="PRINTS" id="PR00996">
    <property type="entry name" value="CHERMTFRASE"/>
</dbReference>
<keyword evidence="6" id="KW-0175">Coiled coil</keyword>
<dbReference type="PANTHER" id="PTHR24422">
    <property type="entry name" value="CHEMOTAXIS PROTEIN METHYLTRANSFERASE"/>
    <property type="match status" value="1"/>
</dbReference>